<feature type="domain" description="Neurotransmitter-gated ion-channel ligand-binding" evidence="7">
    <location>
        <begin position="277"/>
        <end position="443"/>
    </location>
</feature>
<evidence type="ECO:0000259" key="7">
    <source>
        <dbReference type="Pfam" id="PF02931"/>
    </source>
</evidence>
<keyword evidence="4 6" id="KW-0472">Membrane</keyword>
<evidence type="ECO:0000256" key="6">
    <source>
        <dbReference type="SAM" id="Phobius"/>
    </source>
</evidence>
<feature type="compositionally biased region" description="Basic and acidic residues" evidence="5">
    <location>
        <begin position="1"/>
        <end position="18"/>
    </location>
</feature>
<feature type="non-terminal residue" evidence="8">
    <location>
        <position position="1"/>
    </location>
</feature>
<evidence type="ECO:0000313" key="9">
    <source>
        <dbReference type="Proteomes" id="UP000316759"/>
    </source>
</evidence>
<feature type="compositionally biased region" description="Basic and acidic residues" evidence="5">
    <location>
        <begin position="242"/>
        <end position="266"/>
    </location>
</feature>
<gene>
    <name evidence="8" type="ORF">FGIG_05892</name>
</gene>
<organism evidence="8 9">
    <name type="scientific">Fasciola gigantica</name>
    <name type="common">Giant liver fluke</name>
    <dbReference type="NCBI Taxonomy" id="46835"/>
    <lineage>
        <taxon>Eukaryota</taxon>
        <taxon>Metazoa</taxon>
        <taxon>Spiralia</taxon>
        <taxon>Lophotrochozoa</taxon>
        <taxon>Platyhelminthes</taxon>
        <taxon>Trematoda</taxon>
        <taxon>Digenea</taxon>
        <taxon>Plagiorchiida</taxon>
        <taxon>Echinostomata</taxon>
        <taxon>Echinostomatoidea</taxon>
        <taxon>Fasciolidae</taxon>
        <taxon>Fasciola</taxon>
    </lineage>
</organism>
<dbReference type="Gene3D" id="2.70.170.10">
    <property type="entry name" value="Neurotransmitter-gated ion-channel ligand-binding domain"/>
    <property type="match status" value="1"/>
</dbReference>
<dbReference type="Gene3D" id="1.20.58.390">
    <property type="entry name" value="Neurotransmitter-gated ion-channel transmembrane domain"/>
    <property type="match status" value="1"/>
</dbReference>
<dbReference type="InterPro" id="IPR006202">
    <property type="entry name" value="Neur_chan_lig-bd"/>
</dbReference>
<dbReference type="STRING" id="46835.A0A504Y9X0"/>
<dbReference type="Pfam" id="PF02931">
    <property type="entry name" value="Neur_chan_LBD"/>
    <property type="match status" value="1"/>
</dbReference>
<dbReference type="AlphaFoldDB" id="A0A504Y9X0"/>
<protein>
    <submittedName>
        <fullName evidence="8">Gamma-aminobutyric acid receptor subunit gamma-2</fullName>
    </submittedName>
</protein>
<evidence type="ECO:0000256" key="4">
    <source>
        <dbReference type="ARBA" id="ARBA00023136"/>
    </source>
</evidence>
<accession>A0A504Y9X0</accession>
<comment type="caution">
    <text evidence="8">The sequence shown here is derived from an EMBL/GenBank/DDBJ whole genome shotgun (WGS) entry which is preliminary data.</text>
</comment>
<dbReference type="FunFam" id="2.70.170.10:FF:000053">
    <property type="entry name" value="Predicted protein"/>
    <property type="match status" value="1"/>
</dbReference>
<feature type="compositionally biased region" description="Polar residues" evidence="5">
    <location>
        <begin position="39"/>
        <end position="51"/>
    </location>
</feature>
<comment type="subcellular location">
    <subcellularLocation>
        <location evidence="1">Membrane</location>
        <topology evidence="1">Multi-pass membrane protein</topology>
    </subcellularLocation>
</comment>
<evidence type="ECO:0000256" key="1">
    <source>
        <dbReference type="ARBA" id="ARBA00004141"/>
    </source>
</evidence>
<keyword evidence="9" id="KW-1185">Reference proteome</keyword>
<evidence type="ECO:0000256" key="5">
    <source>
        <dbReference type="SAM" id="MobiDB-lite"/>
    </source>
</evidence>
<dbReference type="SUPFAM" id="SSF63712">
    <property type="entry name" value="Nicotinic receptor ligand binding domain-like"/>
    <property type="match status" value="1"/>
</dbReference>
<reference evidence="8 9" key="1">
    <citation type="submission" date="2019-04" db="EMBL/GenBank/DDBJ databases">
        <title>Annotation for the trematode Fasciola gigantica.</title>
        <authorList>
            <person name="Choi Y.-J."/>
        </authorList>
    </citation>
    <scope>NUCLEOTIDE SEQUENCE [LARGE SCALE GENOMIC DNA]</scope>
    <source>
        <strain evidence="8">Uganda_cow_1</strain>
    </source>
</reference>
<dbReference type="GO" id="GO:0005230">
    <property type="term" value="F:extracellular ligand-gated monoatomic ion channel activity"/>
    <property type="evidence" value="ECO:0007669"/>
    <property type="project" value="InterPro"/>
</dbReference>
<keyword evidence="2 6" id="KW-0812">Transmembrane</keyword>
<keyword evidence="3 6" id="KW-1133">Transmembrane helix</keyword>
<dbReference type="Proteomes" id="UP000316759">
    <property type="component" value="Unassembled WGS sequence"/>
</dbReference>
<dbReference type="EMBL" id="SUNJ01013279">
    <property type="protein sequence ID" value="TPP57381.1"/>
    <property type="molecule type" value="Genomic_DNA"/>
</dbReference>
<proteinExistence type="predicted"/>
<dbReference type="PANTHER" id="PTHR18945">
    <property type="entry name" value="NEUROTRANSMITTER GATED ION CHANNEL"/>
    <property type="match status" value="1"/>
</dbReference>
<feature type="region of interest" description="Disordered" evidence="5">
    <location>
        <begin position="240"/>
        <end position="266"/>
    </location>
</feature>
<feature type="region of interest" description="Disordered" evidence="5">
    <location>
        <begin position="1"/>
        <end position="76"/>
    </location>
</feature>
<evidence type="ECO:0000313" key="8">
    <source>
        <dbReference type="EMBL" id="TPP57381.1"/>
    </source>
</evidence>
<dbReference type="GO" id="GO:0016020">
    <property type="term" value="C:membrane"/>
    <property type="evidence" value="ECO:0007669"/>
    <property type="project" value="UniProtKB-SubCell"/>
</dbReference>
<keyword evidence="8" id="KW-0675">Receptor</keyword>
<evidence type="ECO:0000256" key="2">
    <source>
        <dbReference type="ARBA" id="ARBA00022692"/>
    </source>
</evidence>
<dbReference type="InterPro" id="IPR036719">
    <property type="entry name" value="Neuro-gated_channel_TM_sf"/>
</dbReference>
<name>A0A504Y9X0_FASGI</name>
<dbReference type="GO" id="GO:0004888">
    <property type="term" value="F:transmembrane signaling receptor activity"/>
    <property type="evidence" value="ECO:0007669"/>
    <property type="project" value="InterPro"/>
</dbReference>
<evidence type="ECO:0000256" key="3">
    <source>
        <dbReference type="ARBA" id="ARBA00022989"/>
    </source>
</evidence>
<feature type="transmembrane region" description="Helical" evidence="6">
    <location>
        <begin position="517"/>
        <end position="534"/>
    </location>
</feature>
<dbReference type="SUPFAM" id="SSF90112">
    <property type="entry name" value="Neurotransmitter-gated ion-channel transmembrane pore"/>
    <property type="match status" value="1"/>
</dbReference>
<dbReference type="InterPro" id="IPR006201">
    <property type="entry name" value="Neur_channel"/>
</dbReference>
<sequence length="539" mass="61842">KNLLGEHNHVAKESDVSHSKSPRAAGSPIVPFSPGVSLSDENVPTIQTSSRGDLWQVHTAQPSDGGRSPSDGKPEQLSQKFMMDNRSELLRQALGVQKPHNPASMVADIQMPRENTAGKVTKWNRLRKLGWRIPGDRTTVADRDRWGAAVEHLKKRLTSTGDRKRLLSMVVLGPNETDCLIETLQSLRQSIDLSSARLDLELHEMDPMSTFRMRRQAYHGHSDGNTQRISIPTGRPIRSRGTRFEFGRRSGGHRRADEIGQNREEKGSLSSSIRFRQVQVEVRVVFLKIGEIDTLKEFYYADAFIQAKWREPKLDDRTTEELTITELEQYWNPLLYIDNILSETKETQWMMAQRNDAGQVYLLERRRIKGLFLETLELNDFPLDVQDLTITVTTERPDTEVDIIPDQSEMSAINSQTFVDQQEWKLHEHVEITKRIMKQEYSSSMKSHPCLSVTCRAARRPGYFYWNVFLIMFMISGLAFATFAVSPDKAELRLRLSFTLILTSVTFKYVITQSLPKISYLTYMVSVIILFSLFKKMKN</sequence>
<dbReference type="OrthoDB" id="203862at2759"/>
<dbReference type="InterPro" id="IPR038050">
    <property type="entry name" value="Neuro_actylchol_rec"/>
</dbReference>
<feature type="transmembrane region" description="Helical" evidence="6">
    <location>
        <begin position="463"/>
        <end position="485"/>
    </location>
</feature>
<dbReference type="InterPro" id="IPR036734">
    <property type="entry name" value="Neur_chan_lig-bd_sf"/>
</dbReference>